<gene>
    <name evidence="3" type="ORF">ACFP3U_08955</name>
</gene>
<accession>A0ABW0X007</accession>
<evidence type="ECO:0000256" key="1">
    <source>
        <dbReference type="SAM" id="MobiDB-lite"/>
    </source>
</evidence>
<evidence type="ECO:0000313" key="4">
    <source>
        <dbReference type="Proteomes" id="UP001595975"/>
    </source>
</evidence>
<protein>
    <recommendedName>
        <fullName evidence="5">DUF732 domain-containing protein</fullName>
    </recommendedName>
</protein>
<keyword evidence="4" id="KW-1185">Reference proteome</keyword>
<feature type="region of interest" description="Disordered" evidence="1">
    <location>
        <begin position="34"/>
        <end position="56"/>
    </location>
</feature>
<organism evidence="3 4">
    <name type="scientific">Kitasatospora misakiensis</name>
    <dbReference type="NCBI Taxonomy" id="67330"/>
    <lineage>
        <taxon>Bacteria</taxon>
        <taxon>Bacillati</taxon>
        <taxon>Actinomycetota</taxon>
        <taxon>Actinomycetes</taxon>
        <taxon>Kitasatosporales</taxon>
        <taxon>Streptomycetaceae</taxon>
        <taxon>Kitasatospora</taxon>
    </lineage>
</organism>
<evidence type="ECO:0000256" key="2">
    <source>
        <dbReference type="SAM" id="SignalP"/>
    </source>
</evidence>
<comment type="caution">
    <text evidence="3">The sequence shown here is derived from an EMBL/GenBank/DDBJ whole genome shotgun (WGS) entry which is preliminary data.</text>
</comment>
<sequence length="139" mass="14482">MSSRARQAAVAAVLTVAAAATIALAGQFYDGLDRNRQDGQDGSTQTKNPADTTWPSPAPTAVAGLIAALGEINPELRYGSPELKAMLICRDIKHGDSDERVTSHALEIFSGGGSFSLTNDQGAHIVSAVRENICTGNQS</sequence>
<dbReference type="Proteomes" id="UP001595975">
    <property type="component" value="Unassembled WGS sequence"/>
</dbReference>
<evidence type="ECO:0008006" key="5">
    <source>
        <dbReference type="Google" id="ProtNLM"/>
    </source>
</evidence>
<proteinExistence type="predicted"/>
<feature type="signal peptide" evidence="2">
    <location>
        <begin position="1"/>
        <end position="25"/>
    </location>
</feature>
<dbReference type="RefSeq" id="WP_380224763.1">
    <property type="nucleotide sequence ID" value="NZ_JBHSOF010000008.1"/>
</dbReference>
<reference evidence="4" key="1">
    <citation type="journal article" date="2019" name="Int. J. Syst. Evol. Microbiol.">
        <title>The Global Catalogue of Microorganisms (GCM) 10K type strain sequencing project: providing services to taxonomists for standard genome sequencing and annotation.</title>
        <authorList>
            <consortium name="The Broad Institute Genomics Platform"/>
            <consortium name="The Broad Institute Genome Sequencing Center for Infectious Disease"/>
            <person name="Wu L."/>
            <person name="Ma J."/>
        </authorList>
    </citation>
    <scope>NUCLEOTIDE SEQUENCE [LARGE SCALE GENOMIC DNA]</scope>
    <source>
        <strain evidence="4">CGMCC 4.1437</strain>
    </source>
</reference>
<feature type="compositionally biased region" description="Polar residues" evidence="1">
    <location>
        <begin position="40"/>
        <end position="55"/>
    </location>
</feature>
<evidence type="ECO:0000313" key="3">
    <source>
        <dbReference type="EMBL" id="MFC5663110.1"/>
    </source>
</evidence>
<feature type="chain" id="PRO_5045614230" description="DUF732 domain-containing protein" evidence="2">
    <location>
        <begin position="26"/>
        <end position="139"/>
    </location>
</feature>
<keyword evidence="2" id="KW-0732">Signal</keyword>
<dbReference type="EMBL" id="JBHSOF010000008">
    <property type="protein sequence ID" value="MFC5663110.1"/>
    <property type="molecule type" value="Genomic_DNA"/>
</dbReference>
<name>A0ABW0X007_9ACTN</name>